<evidence type="ECO:0000313" key="2">
    <source>
        <dbReference type="Proteomes" id="UP001284601"/>
    </source>
</evidence>
<evidence type="ECO:0000313" key="1">
    <source>
        <dbReference type="EMBL" id="MDW5593770.1"/>
    </source>
</evidence>
<reference evidence="1 2" key="2">
    <citation type="submission" date="2023-10" db="EMBL/GenBank/DDBJ databases">
        <authorList>
            <person name="Han X.F."/>
        </authorList>
    </citation>
    <scope>NUCLEOTIDE SEQUENCE [LARGE SCALE GENOMIC DNA]</scope>
    <source>
        <strain evidence="1 2">KCTC 39840</strain>
    </source>
</reference>
<dbReference type="RefSeq" id="WP_318596027.1">
    <property type="nucleotide sequence ID" value="NZ_JAWSTH010000008.1"/>
</dbReference>
<name>A0ABU4HKD6_9ACTN</name>
<dbReference type="EMBL" id="JAWSTH010000008">
    <property type="protein sequence ID" value="MDW5593770.1"/>
    <property type="molecule type" value="Genomic_DNA"/>
</dbReference>
<accession>A0ABU4HKD6</accession>
<sequence>MAANEHLRLFQQGESLAGFDLKYWACPARARRPRYLTSASWEADHAPVALGGRFAIFPRRRCMPIDARGDRSTCRGNVAIYDSRRDSIRSVPLTRDANGSLPDIISFVVNARGWGAWVAVNASHSANQAVWLVPPRGVPRQVAQTATGSYSGAFDAVAINDRRVFWSIGDAAGSQQLR</sequence>
<dbReference type="Proteomes" id="UP001284601">
    <property type="component" value="Unassembled WGS sequence"/>
</dbReference>
<gene>
    <name evidence="1" type="ORF">R7226_05460</name>
</gene>
<keyword evidence="2" id="KW-1185">Reference proteome</keyword>
<organism evidence="1 2">
    <name type="scientific">Conexibacter stalactiti</name>
    <dbReference type="NCBI Taxonomy" id="1940611"/>
    <lineage>
        <taxon>Bacteria</taxon>
        <taxon>Bacillati</taxon>
        <taxon>Actinomycetota</taxon>
        <taxon>Thermoleophilia</taxon>
        <taxon>Solirubrobacterales</taxon>
        <taxon>Conexibacteraceae</taxon>
        <taxon>Conexibacter</taxon>
    </lineage>
</organism>
<proteinExistence type="predicted"/>
<protein>
    <submittedName>
        <fullName evidence="1">Uncharacterized protein</fullName>
    </submittedName>
</protein>
<reference evidence="2" key="1">
    <citation type="submission" date="2023-07" db="EMBL/GenBank/DDBJ databases">
        <title>Conexibacter stalactiti sp. nov., isolated from stalactites in a lava cave and emended description of the genus Conexibacter.</title>
        <authorList>
            <person name="Lee S.D."/>
        </authorList>
    </citation>
    <scope>NUCLEOTIDE SEQUENCE [LARGE SCALE GENOMIC DNA]</scope>
    <source>
        <strain evidence="2">KCTC 39840</strain>
    </source>
</reference>
<comment type="caution">
    <text evidence="1">The sequence shown here is derived from an EMBL/GenBank/DDBJ whole genome shotgun (WGS) entry which is preliminary data.</text>
</comment>